<reference evidence="1 2" key="2">
    <citation type="journal article" date="2013" name="Plant Cell Physiol.">
        <title>Rice Annotation Project Database (RAP-DB): an integrative and interactive database for rice genomics.</title>
        <authorList>
            <person name="Sakai H."/>
            <person name="Lee S.S."/>
            <person name="Tanaka T."/>
            <person name="Numa H."/>
            <person name="Kim J."/>
            <person name="Kawahara Y."/>
            <person name="Wakimoto H."/>
            <person name="Yang C.C."/>
            <person name="Iwamoto M."/>
            <person name="Abe T."/>
            <person name="Yamada Y."/>
            <person name="Muto A."/>
            <person name="Inokuchi H."/>
            <person name="Ikemura T."/>
            <person name="Matsumoto T."/>
            <person name="Sasaki T."/>
            <person name="Itoh T."/>
        </authorList>
    </citation>
    <scope>NUCLEOTIDE SEQUENCE [LARGE SCALE GENOMIC DNA]</scope>
    <source>
        <strain evidence="2">cv. Nipponbare</strain>
    </source>
</reference>
<sequence>MSDSLTLAPSPPCAAAAMQQHASSNATIASTRPAKTTTLLFSMASGMGGDLAWTSDAATRRRRRFRGGVRGEGVRLYACAVARAFRWGQAGCGHTRLAAAGRGRPARGRRRHGHAAELVVSMDCWITQNSKSTSGASLVLSELQGG</sequence>
<proteinExistence type="predicted"/>
<evidence type="ECO:0000313" key="1">
    <source>
        <dbReference type="EMBL" id="BAT07809.1"/>
    </source>
</evidence>
<name>A0A0P0XKZ0_ORYSJ</name>
<dbReference type="PaxDb" id="39947-A0A0P0XKZ0"/>
<organism evidence="1 2">
    <name type="scientific">Oryza sativa subsp. japonica</name>
    <name type="common">Rice</name>
    <dbReference type="NCBI Taxonomy" id="39947"/>
    <lineage>
        <taxon>Eukaryota</taxon>
        <taxon>Viridiplantae</taxon>
        <taxon>Streptophyta</taxon>
        <taxon>Embryophyta</taxon>
        <taxon>Tracheophyta</taxon>
        <taxon>Spermatophyta</taxon>
        <taxon>Magnoliopsida</taxon>
        <taxon>Liliopsida</taxon>
        <taxon>Poales</taxon>
        <taxon>Poaceae</taxon>
        <taxon>BOP clade</taxon>
        <taxon>Oryzoideae</taxon>
        <taxon>Oryzeae</taxon>
        <taxon>Oryzinae</taxon>
        <taxon>Oryza</taxon>
        <taxon>Oryza sativa</taxon>
    </lineage>
</organism>
<reference evidence="1 2" key="3">
    <citation type="journal article" date="2013" name="Rice">
        <title>Improvement of the Oryza sativa Nipponbare reference genome using next generation sequence and optical map data.</title>
        <authorList>
            <person name="Kawahara Y."/>
            <person name="de la Bastide M."/>
            <person name="Hamilton J.P."/>
            <person name="Kanamori H."/>
            <person name="McCombie W.R."/>
            <person name="Ouyang S."/>
            <person name="Schwartz D.C."/>
            <person name="Tanaka T."/>
            <person name="Wu J."/>
            <person name="Zhou S."/>
            <person name="Childs K.L."/>
            <person name="Davidson R.M."/>
            <person name="Lin H."/>
            <person name="Quesada-Ocampo L."/>
            <person name="Vaillancourt B."/>
            <person name="Sakai H."/>
            <person name="Lee S.S."/>
            <person name="Kim J."/>
            <person name="Numa H."/>
            <person name="Itoh T."/>
            <person name="Buell C.R."/>
            <person name="Matsumoto T."/>
        </authorList>
    </citation>
    <scope>NUCLEOTIDE SEQUENCE [LARGE SCALE GENOMIC DNA]</scope>
    <source>
        <strain evidence="2">cv. Nipponbare</strain>
    </source>
</reference>
<accession>A0A0P0XKZ0</accession>
<keyword evidence="2" id="KW-1185">Reference proteome</keyword>
<dbReference type="InParanoid" id="A0A0P0XKZ0"/>
<dbReference type="EMBL" id="AP014965">
    <property type="protein sequence ID" value="BAT07809.1"/>
    <property type="molecule type" value="Genomic_DNA"/>
</dbReference>
<protein>
    <submittedName>
        <fullName evidence="1">Os09g0376500 protein</fullName>
    </submittedName>
</protein>
<dbReference type="Proteomes" id="UP000059680">
    <property type="component" value="Chromosome 9"/>
</dbReference>
<reference evidence="2" key="1">
    <citation type="journal article" date="2005" name="Nature">
        <title>The map-based sequence of the rice genome.</title>
        <authorList>
            <consortium name="International rice genome sequencing project (IRGSP)"/>
            <person name="Matsumoto T."/>
            <person name="Wu J."/>
            <person name="Kanamori H."/>
            <person name="Katayose Y."/>
            <person name="Fujisawa M."/>
            <person name="Namiki N."/>
            <person name="Mizuno H."/>
            <person name="Yamamoto K."/>
            <person name="Antonio B.A."/>
            <person name="Baba T."/>
            <person name="Sakata K."/>
            <person name="Nagamura Y."/>
            <person name="Aoki H."/>
            <person name="Arikawa K."/>
            <person name="Arita K."/>
            <person name="Bito T."/>
            <person name="Chiden Y."/>
            <person name="Fujitsuka N."/>
            <person name="Fukunaka R."/>
            <person name="Hamada M."/>
            <person name="Harada C."/>
            <person name="Hayashi A."/>
            <person name="Hijishita S."/>
            <person name="Honda M."/>
            <person name="Hosokawa S."/>
            <person name="Ichikawa Y."/>
            <person name="Idonuma A."/>
            <person name="Iijima M."/>
            <person name="Ikeda M."/>
            <person name="Ikeno M."/>
            <person name="Ito K."/>
            <person name="Ito S."/>
            <person name="Ito T."/>
            <person name="Ito Y."/>
            <person name="Ito Y."/>
            <person name="Iwabuchi A."/>
            <person name="Kamiya K."/>
            <person name="Karasawa W."/>
            <person name="Kurita K."/>
            <person name="Katagiri S."/>
            <person name="Kikuta A."/>
            <person name="Kobayashi H."/>
            <person name="Kobayashi N."/>
            <person name="Machita K."/>
            <person name="Maehara T."/>
            <person name="Masukawa M."/>
            <person name="Mizubayashi T."/>
            <person name="Mukai Y."/>
            <person name="Nagasaki H."/>
            <person name="Nagata Y."/>
            <person name="Naito S."/>
            <person name="Nakashima M."/>
            <person name="Nakama Y."/>
            <person name="Nakamichi Y."/>
            <person name="Nakamura M."/>
            <person name="Meguro A."/>
            <person name="Negishi M."/>
            <person name="Ohta I."/>
            <person name="Ohta T."/>
            <person name="Okamoto M."/>
            <person name="Ono N."/>
            <person name="Saji S."/>
            <person name="Sakaguchi M."/>
            <person name="Sakai K."/>
            <person name="Shibata M."/>
            <person name="Shimokawa T."/>
            <person name="Song J."/>
            <person name="Takazaki Y."/>
            <person name="Terasawa K."/>
            <person name="Tsugane M."/>
            <person name="Tsuji K."/>
            <person name="Ueda S."/>
            <person name="Waki K."/>
            <person name="Yamagata H."/>
            <person name="Yamamoto M."/>
            <person name="Yamamoto S."/>
            <person name="Yamane H."/>
            <person name="Yoshiki S."/>
            <person name="Yoshihara R."/>
            <person name="Yukawa K."/>
            <person name="Zhong H."/>
            <person name="Yano M."/>
            <person name="Yuan Q."/>
            <person name="Ouyang S."/>
            <person name="Liu J."/>
            <person name="Jones K.M."/>
            <person name="Gansberger K."/>
            <person name="Moffat K."/>
            <person name="Hill J."/>
            <person name="Bera J."/>
            <person name="Fadrosh D."/>
            <person name="Jin S."/>
            <person name="Johri S."/>
            <person name="Kim M."/>
            <person name="Overton L."/>
            <person name="Reardon M."/>
            <person name="Tsitrin T."/>
            <person name="Vuong H."/>
            <person name="Weaver B."/>
            <person name="Ciecko A."/>
            <person name="Tallon L."/>
            <person name="Jackson J."/>
            <person name="Pai G."/>
            <person name="Aken S.V."/>
            <person name="Utterback T."/>
            <person name="Reidmuller S."/>
            <person name="Feldblyum T."/>
            <person name="Hsiao J."/>
            <person name="Zismann V."/>
            <person name="Iobst S."/>
            <person name="de Vazeille A.R."/>
            <person name="Buell C.R."/>
            <person name="Ying K."/>
            <person name="Li Y."/>
            <person name="Lu T."/>
            <person name="Huang Y."/>
            <person name="Zhao Q."/>
            <person name="Feng Q."/>
            <person name="Zhang L."/>
            <person name="Zhu J."/>
            <person name="Weng Q."/>
            <person name="Mu J."/>
            <person name="Lu Y."/>
            <person name="Fan D."/>
            <person name="Liu Y."/>
            <person name="Guan J."/>
            <person name="Zhang Y."/>
            <person name="Yu S."/>
            <person name="Liu X."/>
            <person name="Zhang Y."/>
            <person name="Hong G."/>
            <person name="Han B."/>
            <person name="Choisne N."/>
            <person name="Demange N."/>
            <person name="Orjeda G."/>
            <person name="Samain S."/>
            <person name="Cattolico L."/>
            <person name="Pelletier E."/>
            <person name="Couloux A."/>
            <person name="Segurens B."/>
            <person name="Wincker P."/>
            <person name="D'Hont A."/>
            <person name="Scarpelli C."/>
            <person name="Weissenbach J."/>
            <person name="Salanoubat M."/>
            <person name="Quetier F."/>
            <person name="Yu Y."/>
            <person name="Kim H.R."/>
            <person name="Rambo T."/>
            <person name="Currie J."/>
            <person name="Collura K."/>
            <person name="Luo M."/>
            <person name="Yang T."/>
            <person name="Ammiraju J.S.S."/>
            <person name="Engler F."/>
            <person name="Soderlund C."/>
            <person name="Wing R.A."/>
            <person name="Palmer L.E."/>
            <person name="de la Bastide M."/>
            <person name="Spiegel L."/>
            <person name="Nascimento L."/>
            <person name="Zutavern T."/>
            <person name="O'Shaughnessy A."/>
            <person name="Dike S."/>
            <person name="Dedhia N."/>
            <person name="Preston R."/>
            <person name="Balija V."/>
            <person name="McCombie W.R."/>
            <person name="Chow T."/>
            <person name="Chen H."/>
            <person name="Chung M."/>
            <person name="Chen C."/>
            <person name="Shaw J."/>
            <person name="Wu H."/>
            <person name="Hsiao K."/>
            <person name="Chao Y."/>
            <person name="Chu M."/>
            <person name="Cheng C."/>
            <person name="Hour A."/>
            <person name="Lee P."/>
            <person name="Lin S."/>
            <person name="Lin Y."/>
            <person name="Liou J."/>
            <person name="Liu S."/>
            <person name="Hsing Y."/>
            <person name="Raghuvanshi S."/>
            <person name="Mohanty A."/>
            <person name="Bharti A.K."/>
            <person name="Gaur A."/>
            <person name="Gupta V."/>
            <person name="Kumar D."/>
            <person name="Ravi V."/>
            <person name="Vij S."/>
            <person name="Kapur A."/>
            <person name="Khurana P."/>
            <person name="Khurana P."/>
            <person name="Khurana J.P."/>
            <person name="Tyagi A.K."/>
            <person name="Gaikwad K."/>
            <person name="Singh A."/>
            <person name="Dalal V."/>
            <person name="Srivastava S."/>
            <person name="Dixit A."/>
            <person name="Pal A.K."/>
            <person name="Ghazi I.A."/>
            <person name="Yadav M."/>
            <person name="Pandit A."/>
            <person name="Bhargava A."/>
            <person name="Sureshbabu K."/>
            <person name="Batra K."/>
            <person name="Sharma T.R."/>
            <person name="Mohapatra T."/>
            <person name="Singh N.K."/>
            <person name="Messing J."/>
            <person name="Nelson A.B."/>
            <person name="Fuks G."/>
            <person name="Kavchok S."/>
            <person name="Keizer G."/>
            <person name="Linton E."/>
            <person name="Llaca V."/>
            <person name="Song R."/>
            <person name="Tanyolac B."/>
            <person name="Young S."/>
            <person name="Ho-Il K."/>
            <person name="Hahn J.H."/>
            <person name="Sangsakoo G."/>
            <person name="Vanavichit A."/>
            <person name="de Mattos Luiz.A.T."/>
            <person name="Zimmer P.D."/>
            <person name="Malone G."/>
            <person name="Dellagostin O."/>
            <person name="de Oliveira A.C."/>
            <person name="Bevan M."/>
            <person name="Bancroft I."/>
            <person name="Minx P."/>
            <person name="Cordum H."/>
            <person name="Wilson R."/>
            <person name="Cheng Z."/>
            <person name="Jin W."/>
            <person name="Jiang J."/>
            <person name="Leong S.A."/>
            <person name="Iwama H."/>
            <person name="Gojobori T."/>
            <person name="Itoh T."/>
            <person name="Niimura Y."/>
            <person name="Fujii Y."/>
            <person name="Habara T."/>
            <person name="Sakai H."/>
            <person name="Sato Y."/>
            <person name="Wilson G."/>
            <person name="Kumar K."/>
            <person name="McCouch S."/>
            <person name="Juretic N."/>
            <person name="Hoen D."/>
            <person name="Wright S."/>
            <person name="Bruskiewich R."/>
            <person name="Bureau T."/>
            <person name="Miyao A."/>
            <person name="Hirochika H."/>
            <person name="Nishikawa T."/>
            <person name="Kadowaki K."/>
            <person name="Sugiura M."/>
            <person name="Burr B."/>
            <person name="Sasaki T."/>
        </authorList>
    </citation>
    <scope>NUCLEOTIDE SEQUENCE [LARGE SCALE GENOMIC DNA]</scope>
    <source>
        <strain evidence="2">cv. Nipponbare</strain>
    </source>
</reference>
<evidence type="ECO:0000313" key="2">
    <source>
        <dbReference type="Proteomes" id="UP000059680"/>
    </source>
</evidence>
<dbReference type="AlphaFoldDB" id="A0A0P0XKZ0"/>
<gene>
    <name evidence="1" type="ordered locus">Os09g0376500</name>
    <name evidence="1" type="ORF">OSNPB_090376500</name>
</gene>